<sequence>MFKFSESTKRKLGNAIVYIAYHTSGLCRNKLLKLLYLMEEHMALKYHVPFIGMPYEVWQAGPVAKDVFIDLSDVPYILKGFVRTEFRDGGIFIEAIADFDDSEFSKCEIEIMDYVLVRYGNMTASDLFLETCKKDSLWYRAA</sequence>
<comment type="caution">
    <text evidence="2">The sequence shown here is derived from an EMBL/GenBank/DDBJ whole genome shotgun (WGS) entry which is preliminary data.</text>
</comment>
<feature type="domain" description="Antitoxin SocA-like Panacea" evidence="1">
    <location>
        <begin position="31"/>
        <end position="132"/>
    </location>
</feature>
<evidence type="ECO:0000313" key="2">
    <source>
        <dbReference type="EMBL" id="KAA5309787.1"/>
    </source>
</evidence>
<dbReference type="AlphaFoldDB" id="A0A6L3IJZ4"/>
<feature type="non-terminal residue" evidence="2">
    <location>
        <position position="142"/>
    </location>
</feature>
<accession>A0A6L3IJZ4</accession>
<dbReference type="Proteomes" id="UP000481700">
    <property type="component" value="Unassembled WGS sequence"/>
</dbReference>
<organism evidence="2 3">
    <name type="scientific">Phocaeicola dorei</name>
    <dbReference type="NCBI Taxonomy" id="357276"/>
    <lineage>
        <taxon>Bacteria</taxon>
        <taxon>Pseudomonadati</taxon>
        <taxon>Bacteroidota</taxon>
        <taxon>Bacteroidia</taxon>
        <taxon>Bacteroidales</taxon>
        <taxon>Bacteroidaceae</taxon>
        <taxon>Phocaeicola</taxon>
    </lineage>
</organism>
<evidence type="ECO:0000259" key="1">
    <source>
        <dbReference type="Pfam" id="PF13274"/>
    </source>
</evidence>
<dbReference type="Pfam" id="PF13274">
    <property type="entry name" value="SocA_Panacea"/>
    <property type="match status" value="1"/>
</dbReference>
<protein>
    <submittedName>
        <fullName evidence="2">DUF4065 domain-containing protein</fullName>
    </submittedName>
</protein>
<reference evidence="2 3" key="1">
    <citation type="journal article" date="2019" name="Nat. Med.">
        <title>A library of human gut bacterial isolates paired with longitudinal multiomics data enables mechanistic microbiome research.</title>
        <authorList>
            <person name="Poyet M."/>
            <person name="Groussin M."/>
            <person name="Gibbons S.M."/>
            <person name="Avila-Pacheco J."/>
            <person name="Jiang X."/>
            <person name="Kearney S.M."/>
            <person name="Perrotta A.R."/>
            <person name="Berdy B."/>
            <person name="Zhao S."/>
            <person name="Lieberman T.D."/>
            <person name="Swanson P.K."/>
            <person name="Smith M."/>
            <person name="Roesemann S."/>
            <person name="Alexander J.E."/>
            <person name="Rich S.A."/>
            <person name="Livny J."/>
            <person name="Vlamakis H."/>
            <person name="Clish C."/>
            <person name="Bullock K."/>
            <person name="Deik A."/>
            <person name="Scott J."/>
            <person name="Pierce K.A."/>
            <person name="Xavier R.J."/>
            <person name="Alm E.J."/>
        </authorList>
    </citation>
    <scope>NUCLEOTIDE SEQUENCE [LARGE SCALE GENOMIC DNA]</scope>
    <source>
        <strain evidence="2 3">BIOML-A25</strain>
    </source>
</reference>
<dbReference type="RefSeq" id="WP_149937569.1">
    <property type="nucleotide sequence ID" value="NZ_VVZV01000130.1"/>
</dbReference>
<gene>
    <name evidence="2" type="ORF">F2Z07_24580</name>
</gene>
<name>A0A6L3IJZ4_9BACT</name>
<evidence type="ECO:0000313" key="3">
    <source>
        <dbReference type="Proteomes" id="UP000481700"/>
    </source>
</evidence>
<dbReference type="InterPro" id="IPR025272">
    <property type="entry name" value="SocA_Panacea"/>
</dbReference>
<proteinExistence type="predicted"/>
<dbReference type="EMBL" id="VVZV01000130">
    <property type="protein sequence ID" value="KAA5309787.1"/>
    <property type="molecule type" value="Genomic_DNA"/>
</dbReference>